<keyword evidence="3" id="KW-1185">Reference proteome</keyword>
<name>A0A432MAQ8_9GAMM</name>
<evidence type="ECO:0000313" key="2">
    <source>
        <dbReference type="EMBL" id="RUL78998.1"/>
    </source>
</evidence>
<feature type="chain" id="PRO_5018983722" evidence="1">
    <location>
        <begin position="32"/>
        <end position="306"/>
    </location>
</feature>
<keyword evidence="1" id="KW-0732">Signal</keyword>
<gene>
    <name evidence="2" type="ORF">EKH80_04155</name>
</gene>
<evidence type="ECO:0000313" key="3">
    <source>
        <dbReference type="Proteomes" id="UP000274358"/>
    </source>
</evidence>
<protein>
    <submittedName>
        <fullName evidence="2">Glyoxalase</fullName>
    </submittedName>
</protein>
<reference evidence="2 3" key="1">
    <citation type="submission" date="2018-12" db="EMBL/GenBank/DDBJ databases">
        <title>Dyella dinghuensis sp. nov. DHOA06 and Dyella choica sp. nov. 4M-K27, isolated from forest soil.</title>
        <authorList>
            <person name="Qiu L.-H."/>
            <person name="Gao Z.-H."/>
        </authorList>
    </citation>
    <scope>NUCLEOTIDE SEQUENCE [LARGE SCALE GENOMIC DNA]</scope>
    <source>
        <strain evidence="2 3">4M-K27</strain>
    </source>
</reference>
<feature type="signal peptide" evidence="1">
    <location>
        <begin position="1"/>
        <end position="31"/>
    </location>
</feature>
<proteinExistence type="predicted"/>
<organism evidence="2 3">
    <name type="scientific">Dyella choica</name>
    <dbReference type="NCBI Taxonomy" id="1927959"/>
    <lineage>
        <taxon>Bacteria</taxon>
        <taxon>Pseudomonadati</taxon>
        <taxon>Pseudomonadota</taxon>
        <taxon>Gammaproteobacteria</taxon>
        <taxon>Lysobacterales</taxon>
        <taxon>Rhodanobacteraceae</taxon>
        <taxon>Dyella</taxon>
    </lineage>
</organism>
<dbReference type="Proteomes" id="UP000274358">
    <property type="component" value="Unassembled WGS sequence"/>
</dbReference>
<dbReference type="InterPro" id="IPR029068">
    <property type="entry name" value="Glyas_Bleomycin-R_OHBP_Dase"/>
</dbReference>
<dbReference type="AlphaFoldDB" id="A0A432MAQ8"/>
<dbReference type="RefSeq" id="WP_126683455.1">
    <property type="nucleotide sequence ID" value="NZ_RYYV01000002.1"/>
</dbReference>
<evidence type="ECO:0000256" key="1">
    <source>
        <dbReference type="SAM" id="SignalP"/>
    </source>
</evidence>
<accession>A0A432MAQ8</accession>
<sequence length="306" mass="32551">MRNFSSWAFSAALLAFAGGGLCTLQATSVVAGETPSANVAVAPQYDTTHVYVAAEDFDRFVSSLVATFGGTTTKQGVFTVTPTPSKTMSQLVLTPAGSLSVFGFKTPVPYPFGAERTGYLVTDIDAAVASAQAAGADVLVDTFPDPIGRDVVIQWPGGVNMQLYWHTTPPSYKPLQTVPENRLYVSRNRADALVHSFLTFSHGKVISDDAQAPGVEIGRPNDTYRRVRIESGFGKLTLLVTDGHLPYPYGREMTGYEVANLDETLSKAKAAGVSILVAPYTADKRSAAIVQFPGGYIAEIHAPGAH</sequence>
<comment type="caution">
    <text evidence="2">The sequence shown here is derived from an EMBL/GenBank/DDBJ whole genome shotgun (WGS) entry which is preliminary data.</text>
</comment>
<dbReference type="EMBL" id="RYYV01000002">
    <property type="protein sequence ID" value="RUL78998.1"/>
    <property type="molecule type" value="Genomic_DNA"/>
</dbReference>
<dbReference type="SUPFAM" id="SSF54593">
    <property type="entry name" value="Glyoxalase/Bleomycin resistance protein/Dihydroxybiphenyl dioxygenase"/>
    <property type="match status" value="2"/>
</dbReference>
<dbReference type="OrthoDB" id="107334at2"/>